<feature type="transmembrane region" description="Helical" evidence="1">
    <location>
        <begin position="178"/>
        <end position="199"/>
    </location>
</feature>
<name>A0ABY5GB10_VIBPE</name>
<feature type="transmembrane region" description="Helical" evidence="1">
    <location>
        <begin position="122"/>
        <end position="142"/>
    </location>
</feature>
<gene>
    <name evidence="3" type="ORF">LZI70_19970</name>
</gene>
<feature type="transmembrane region" description="Helical" evidence="1">
    <location>
        <begin position="205"/>
        <end position="224"/>
    </location>
</feature>
<dbReference type="EMBL" id="CP090616">
    <property type="protein sequence ID" value="UTT87301.1"/>
    <property type="molecule type" value="Genomic_DNA"/>
</dbReference>
<dbReference type="SUPFAM" id="SSF103481">
    <property type="entry name" value="Multidrug resistance efflux transporter EmrE"/>
    <property type="match status" value="1"/>
</dbReference>
<feature type="transmembrane region" description="Helical" evidence="1">
    <location>
        <begin position="35"/>
        <end position="53"/>
    </location>
</feature>
<dbReference type="RefSeq" id="WP_255233002.1">
    <property type="nucleotide sequence ID" value="NZ_CP090616.1"/>
</dbReference>
<feature type="transmembrane region" description="Helical" evidence="1">
    <location>
        <begin position="65"/>
        <end position="88"/>
    </location>
</feature>
<dbReference type="Proteomes" id="UP001059120">
    <property type="component" value="Plasmid p_1"/>
</dbReference>
<evidence type="ECO:0000313" key="4">
    <source>
        <dbReference type="Proteomes" id="UP001059120"/>
    </source>
</evidence>
<keyword evidence="1" id="KW-0812">Transmembrane</keyword>
<keyword evidence="1" id="KW-0472">Membrane</keyword>
<feature type="domain" description="EamA" evidence="2">
    <location>
        <begin position="6"/>
        <end position="138"/>
    </location>
</feature>
<protein>
    <submittedName>
        <fullName evidence="3">DMT family transporter</fullName>
    </submittedName>
</protein>
<feature type="transmembrane region" description="Helical" evidence="1">
    <location>
        <begin position="148"/>
        <end position="166"/>
    </location>
</feature>
<dbReference type="InterPro" id="IPR000620">
    <property type="entry name" value="EamA_dom"/>
</dbReference>
<keyword evidence="4" id="KW-1185">Reference proteome</keyword>
<geneLocation type="plasmid" evidence="3 4">
    <name>p_1</name>
</geneLocation>
<organism evidence="3 4">
    <name type="scientific">Vibrio pelagius</name>
    <dbReference type="NCBI Taxonomy" id="28169"/>
    <lineage>
        <taxon>Bacteria</taxon>
        <taxon>Pseudomonadati</taxon>
        <taxon>Pseudomonadota</taxon>
        <taxon>Gammaproteobacteria</taxon>
        <taxon>Vibrionales</taxon>
        <taxon>Vibrionaceae</taxon>
        <taxon>Vibrio</taxon>
    </lineage>
</organism>
<evidence type="ECO:0000313" key="3">
    <source>
        <dbReference type="EMBL" id="UTT87301.1"/>
    </source>
</evidence>
<dbReference type="PANTHER" id="PTHR22911">
    <property type="entry name" value="ACYL-MALONYL CONDENSING ENZYME-RELATED"/>
    <property type="match status" value="1"/>
</dbReference>
<feature type="transmembrane region" description="Helical" evidence="1">
    <location>
        <begin position="94"/>
        <end position="115"/>
    </location>
</feature>
<sequence length="295" mass="31679">MKNNNLGILYAFVGVTILSFDSVLVHLIGSAPWDLVFWRGVLLAITMFLITTVTGGKKRRKTPIAYCTIDLIGGCAFALSTSFFVLSINRTDAASTLAIFNTAPFFAAVIAFFTLKERLEKHTITAMIASILGVGIIFFHGATSGQVTGDYDALAAAVCSAVYLVCLRKRQGNNSHNVLITGGLVMASIALLNGANPASLNGTQFMFIALLGCIVVPFSGLFIAQSSKYLPAAQTALILLLELLLGPLWILLVLGIVPERENLIGGTIVLISLVLHSLWERKLKHLNQAQVLSQD</sequence>
<accession>A0ABY5GB10</accession>
<proteinExistence type="predicted"/>
<feature type="transmembrane region" description="Helical" evidence="1">
    <location>
        <begin position="7"/>
        <end position="29"/>
    </location>
</feature>
<dbReference type="Pfam" id="PF00892">
    <property type="entry name" value="EamA"/>
    <property type="match status" value="2"/>
</dbReference>
<evidence type="ECO:0000256" key="1">
    <source>
        <dbReference type="SAM" id="Phobius"/>
    </source>
</evidence>
<feature type="transmembrane region" description="Helical" evidence="1">
    <location>
        <begin position="263"/>
        <end position="279"/>
    </location>
</feature>
<feature type="domain" description="EamA" evidence="2">
    <location>
        <begin position="153"/>
        <end position="276"/>
    </location>
</feature>
<keyword evidence="1" id="KW-1133">Transmembrane helix</keyword>
<dbReference type="InterPro" id="IPR037185">
    <property type="entry name" value="EmrE-like"/>
</dbReference>
<reference evidence="3" key="1">
    <citation type="submission" date="2022-01" db="EMBL/GenBank/DDBJ databases">
        <title>Alginate degradation mechanism of Vibrio pelagius WXL662.</title>
        <authorList>
            <person name="He X."/>
        </authorList>
    </citation>
    <scope>NUCLEOTIDE SEQUENCE</scope>
    <source>
        <strain evidence="3">WXL662</strain>
        <plasmid evidence="3">p_1</plasmid>
    </source>
</reference>
<evidence type="ECO:0000259" key="2">
    <source>
        <dbReference type="Pfam" id="PF00892"/>
    </source>
</evidence>
<feature type="transmembrane region" description="Helical" evidence="1">
    <location>
        <begin position="236"/>
        <end position="257"/>
    </location>
</feature>
<keyword evidence="3" id="KW-0614">Plasmid</keyword>